<dbReference type="Proteomes" id="UP000318582">
    <property type="component" value="Unassembled WGS sequence"/>
</dbReference>
<protein>
    <submittedName>
        <fullName evidence="2">Uncharacterized protein</fullName>
    </submittedName>
</protein>
<evidence type="ECO:0000256" key="1">
    <source>
        <dbReference type="SAM" id="Phobius"/>
    </source>
</evidence>
<dbReference type="AlphaFoldDB" id="A0A507DWE3"/>
<feature type="transmembrane region" description="Helical" evidence="1">
    <location>
        <begin position="162"/>
        <end position="183"/>
    </location>
</feature>
<evidence type="ECO:0000313" key="3">
    <source>
        <dbReference type="Proteomes" id="UP000318582"/>
    </source>
</evidence>
<organism evidence="2 3">
    <name type="scientific">Powellomyces hirtus</name>
    <dbReference type="NCBI Taxonomy" id="109895"/>
    <lineage>
        <taxon>Eukaryota</taxon>
        <taxon>Fungi</taxon>
        <taxon>Fungi incertae sedis</taxon>
        <taxon>Chytridiomycota</taxon>
        <taxon>Chytridiomycota incertae sedis</taxon>
        <taxon>Chytridiomycetes</taxon>
        <taxon>Spizellomycetales</taxon>
        <taxon>Powellomycetaceae</taxon>
        <taxon>Powellomyces</taxon>
    </lineage>
</organism>
<gene>
    <name evidence="2" type="ORF">PhCBS80983_g04851</name>
</gene>
<evidence type="ECO:0000313" key="2">
    <source>
        <dbReference type="EMBL" id="TPX56063.1"/>
    </source>
</evidence>
<reference evidence="2 3" key="1">
    <citation type="journal article" date="2019" name="Sci. Rep.">
        <title>Comparative genomics of chytrid fungi reveal insights into the obligate biotrophic and pathogenic lifestyle of Synchytrium endobioticum.</title>
        <authorList>
            <person name="van de Vossenberg B.T.L.H."/>
            <person name="Warris S."/>
            <person name="Nguyen H.D.T."/>
            <person name="van Gent-Pelzer M.P.E."/>
            <person name="Joly D.L."/>
            <person name="van de Geest H.C."/>
            <person name="Bonants P.J.M."/>
            <person name="Smith D.S."/>
            <person name="Levesque C.A."/>
            <person name="van der Lee T.A.J."/>
        </authorList>
    </citation>
    <scope>NUCLEOTIDE SEQUENCE [LARGE SCALE GENOMIC DNA]</scope>
    <source>
        <strain evidence="2 3">CBS 809.83</strain>
    </source>
</reference>
<dbReference type="EMBL" id="QEAQ01000087">
    <property type="protein sequence ID" value="TPX56063.1"/>
    <property type="molecule type" value="Genomic_DNA"/>
</dbReference>
<accession>A0A507DWE3</accession>
<proteinExistence type="predicted"/>
<keyword evidence="1" id="KW-1133">Transmembrane helix</keyword>
<keyword evidence="1" id="KW-0472">Membrane</keyword>
<name>A0A507DWE3_9FUNG</name>
<feature type="transmembrane region" description="Helical" evidence="1">
    <location>
        <begin position="71"/>
        <end position="97"/>
    </location>
</feature>
<comment type="caution">
    <text evidence="2">The sequence shown here is derived from an EMBL/GenBank/DDBJ whole genome shotgun (WGS) entry which is preliminary data.</text>
</comment>
<sequence>MAAVYSQKLTSLSSWANLLQSAAVQVVALGIVRRGANFIFPTGSAHFAVASPSTFNFGYSSEAVYASLDTLGAFSCLLLTIVVLANFVLIASNAFNLSALTSIGLKAVGLSTPPASQLNLLPLAAAGAHIVENLLFLLIVATGVHSNALAGLAGTISIVRDVLGAASVAVVAGTLPVFLCEWAKSIGRDGRQRVNHVQMQKVE</sequence>
<keyword evidence="3" id="KW-1185">Reference proteome</keyword>
<keyword evidence="1" id="KW-0812">Transmembrane</keyword>
<feature type="transmembrane region" description="Helical" evidence="1">
    <location>
        <begin position="38"/>
        <end position="59"/>
    </location>
</feature>